<sequence length="114" mass="12733">MRNWKFILERGVRGTWPGPPANSTYLLRHFYVYGGFWMFCGIALRISSFIAYLRSCRNTQEPEGSKIPTFGSAVLGIAVDGSNCGSLEFIIADVDMPILGSRYFLDLGLDSLQN</sequence>
<gene>
    <name evidence="1" type="ORF">LSAA_3303</name>
</gene>
<reference evidence="1" key="1">
    <citation type="submission" date="2021-02" db="EMBL/GenBank/DDBJ databases">
        <authorList>
            <person name="Bekaert M."/>
        </authorList>
    </citation>
    <scope>NUCLEOTIDE SEQUENCE</scope>
    <source>
        <strain evidence="1">IoA-00</strain>
    </source>
</reference>
<dbReference type="AlphaFoldDB" id="A0A7R8H1L3"/>
<organism evidence="1 2">
    <name type="scientific">Lepeophtheirus salmonis</name>
    <name type="common">Salmon louse</name>
    <name type="synonym">Caligus salmonis</name>
    <dbReference type="NCBI Taxonomy" id="72036"/>
    <lineage>
        <taxon>Eukaryota</taxon>
        <taxon>Metazoa</taxon>
        <taxon>Ecdysozoa</taxon>
        <taxon>Arthropoda</taxon>
        <taxon>Crustacea</taxon>
        <taxon>Multicrustacea</taxon>
        <taxon>Hexanauplia</taxon>
        <taxon>Copepoda</taxon>
        <taxon>Siphonostomatoida</taxon>
        <taxon>Caligidae</taxon>
        <taxon>Lepeophtheirus</taxon>
    </lineage>
</organism>
<accession>A0A7R8H1L3</accession>
<protein>
    <submittedName>
        <fullName evidence="1">(salmon louse) hypothetical protein</fullName>
    </submittedName>
</protein>
<dbReference type="Proteomes" id="UP000675881">
    <property type="component" value="Chromosome 11"/>
</dbReference>
<proteinExistence type="predicted"/>
<evidence type="ECO:0000313" key="2">
    <source>
        <dbReference type="Proteomes" id="UP000675881"/>
    </source>
</evidence>
<dbReference type="EMBL" id="HG994590">
    <property type="protein sequence ID" value="CAF2809279.1"/>
    <property type="molecule type" value="Genomic_DNA"/>
</dbReference>
<evidence type="ECO:0000313" key="1">
    <source>
        <dbReference type="EMBL" id="CAF2809279.1"/>
    </source>
</evidence>
<name>A0A7R8H1L3_LEPSM</name>
<keyword evidence="2" id="KW-1185">Reference proteome</keyword>